<dbReference type="EnsemblMetazoa" id="CLYHEMT019412.1">
    <property type="protein sequence ID" value="CLYHEMP019412.1"/>
    <property type="gene ID" value="CLYHEMG019412"/>
</dbReference>
<evidence type="ECO:0000313" key="4">
    <source>
        <dbReference type="Proteomes" id="UP000594262"/>
    </source>
</evidence>
<organism evidence="3 4">
    <name type="scientific">Clytia hemisphaerica</name>
    <dbReference type="NCBI Taxonomy" id="252671"/>
    <lineage>
        <taxon>Eukaryota</taxon>
        <taxon>Metazoa</taxon>
        <taxon>Cnidaria</taxon>
        <taxon>Hydrozoa</taxon>
        <taxon>Hydroidolina</taxon>
        <taxon>Leptothecata</taxon>
        <taxon>Obeliida</taxon>
        <taxon>Clytiidae</taxon>
        <taxon>Clytia</taxon>
    </lineage>
</organism>
<name>A0A7M5X9B6_9CNID</name>
<evidence type="ECO:0000313" key="3">
    <source>
        <dbReference type="EnsemblMetazoa" id="CLYHEMP019412.1"/>
    </source>
</evidence>
<protein>
    <submittedName>
        <fullName evidence="3">Uncharacterized protein</fullName>
    </submittedName>
</protein>
<dbReference type="AlphaFoldDB" id="A0A7M5X9B6"/>
<feature type="compositionally biased region" description="Basic and acidic residues" evidence="2">
    <location>
        <begin position="486"/>
        <end position="503"/>
    </location>
</feature>
<feature type="compositionally biased region" description="Basic and acidic residues" evidence="2">
    <location>
        <begin position="510"/>
        <end position="542"/>
    </location>
</feature>
<feature type="compositionally biased region" description="Polar residues" evidence="2">
    <location>
        <begin position="1"/>
        <end position="14"/>
    </location>
</feature>
<feature type="region of interest" description="Disordered" evidence="2">
    <location>
        <begin position="141"/>
        <end position="176"/>
    </location>
</feature>
<keyword evidence="1" id="KW-0175">Coiled coil</keyword>
<accession>A0A7M5X9B6</accession>
<feature type="compositionally biased region" description="Polar residues" evidence="2">
    <location>
        <begin position="621"/>
        <end position="636"/>
    </location>
</feature>
<feature type="compositionally biased region" description="Polar residues" evidence="2">
    <location>
        <begin position="665"/>
        <end position="684"/>
    </location>
</feature>
<evidence type="ECO:0000256" key="2">
    <source>
        <dbReference type="SAM" id="MobiDB-lite"/>
    </source>
</evidence>
<feature type="region of interest" description="Disordered" evidence="2">
    <location>
        <begin position="660"/>
        <end position="684"/>
    </location>
</feature>
<dbReference type="Proteomes" id="UP000594262">
    <property type="component" value="Unplaced"/>
</dbReference>
<feature type="region of interest" description="Disordered" evidence="2">
    <location>
        <begin position="1"/>
        <end position="21"/>
    </location>
</feature>
<feature type="compositionally biased region" description="Basic residues" evidence="2">
    <location>
        <begin position="600"/>
        <end position="613"/>
    </location>
</feature>
<reference evidence="3" key="1">
    <citation type="submission" date="2021-01" db="UniProtKB">
        <authorList>
            <consortium name="EnsemblMetazoa"/>
        </authorList>
    </citation>
    <scope>IDENTIFICATION</scope>
</reference>
<evidence type="ECO:0000256" key="1">
    <source>
        <dbReference type="SAM" id="Coils"/>
    </source>
</evidence>
<feature type="coiled-coil region" evidence="1">
    <location>
        <begin position="21"/>
        <end position="105"/>
    </location>
</feature>
<dbReference type="OrthoDB" id="10660331at2759"/>
<feature type="region of interest" description="Disordered" evidence="2">
    <location>
        <begin position="213"/>
        <end position="243"/>
    </location>
</feature>
<feature type="region of interest" description="Disordered" evidence="2">
    <location>
        <begin position="391"/>
        <end position="421"/>
    </location>
</feature>
<keyword evidence="4" id="KW-1185">Reference proteome</keyword>
<feature type="compositionally biased region" description="Basic and acidic residues" evidence="2">
    <location>
        <begin position="568"/>
        <end position="584"/>
    </location>
</feature>
<feature type="compositionally biased region" description="Polar residues" evidence="2">
    <location>
        <begin position="585"/>
        <end position="597"/>
    </location>
</feature>
<feature type="region of interest" description="Disordered" evidence="2">
    <location>
        <begin position="468"/>
        <end position="645"/>
    </location>
</feature>
<feature type="compositionally biased region" description="Low complexity" evidence="2">
    <location>
        <begin position="546"/>
        <end position="558"/>
    </location>
</feature>
<sequence>MASAVTTAKVNNQNHCKEDTALDLKKKNESLSKEVERLTALVSKSERKRRKQKIVYEKNMENLSIRLVDFESNLRKEQKEIQDLISKKEQQIKVREELVKTLRDKLTQQFCNQCGCANPKVDSMDVDWELDIDEDKNEVIKKLPPLDLPPPEESKQISFTNHRPFRPKSKLSPVAEESEISFGSSLRDIHADLTPDRFHAALTASLGSLLDNVEDGVETPTNSIGGGSNEDNSNAEEKSPEDQCDINEANIEETVSVLTPAFEQVVVKEKVASPSNGLFTFSDRLSSNILSLVNQNLAQKKTKRIDSPPNKGKENISNIQNFCANIVTKNLLEAMNEISASKQKECVISSSTRERTPTVDPSSDKMKRLHTAAVSFVDQFISNDFMSESLSQRSLSPRRVPPMSSDEIPDEISQEDSILTGNEKQRELFDHARLDTDMNPNNSTLVTEPTLDDDKCVVIREEEPTEIVSIETNEKRTSFNDNDQELSEKRISNVEASDQRIPDDENETTDEQRLPTEPNDNRTSTEELNGHLKSDEPSEKQIPDNQITEQQIQDEQQQSMEPANGEIENEHQPADDTSDHKRTNNENSPPNDASPDSTKSKKKKKKKKKKRKSVSNESDESFVSATGENTQDTSADQPVMERMKLPVEDKFSLTLDDQLDLLGESPTSPTHSTLGEQLSQTTKM</sequence>
<proteinExistence type="predicted"/>